<proteinExistence type="inferred from homology"/>
<evidence type="ECO:0000256" key="5">
    <source>
        <dbReference type="ARBA" id="ARBA00023242"/>
    </source>
</evidence>
<feature type="region of interest" description="Disordered" evidence="7">
    <location>
        <begin position="123"/>
        <end position="159"/>
    </location>
</feature>
<dbReference type="STRING" id="906689.A0A2I0X3K2"/>
<dbReference type="GO" id="GO:0003677">
    <property type="term" value="F:DNA binding"/>
    <property type="evidence" value="ECO:0007669"/>
    <property type="project" value="UniProtKB-KW"/>
</dbReference>
<dbReference type="InterPro" id="IPR016177">
    <property type="entry name" value="DNA-bd_dom_sf"/>
</dbReference>
<evidence type="ECO:0000259" key="8">
    <source>
        <dbReference type="PROSITE" id="PS51032"/>
    </source>
</evidence>
<dbReference type="PROSITE" id="PS51032">
    <property type="entry name" value="AP2_ERF"/>
    <property type="match status" value="1"/>
</dbReference>
<protein>
    <submittedName>
        <fullName evidence="9">Ethylene-responsive transcription factor RAP2-11</fullName>
    </submittedName>
</protein>
<keyword evidence="5" id="KW-0539">Nucleus</keyword>
<dbReference type="Gene3D" id="3.30.730.10">
    <property type="entry name" value="AP2/ERF domain"/>
    <property type="match status" value="1"/>
</dbReference>
<dbReference type="FunFam" id="3.30.730.10:FF:000005">
    <property type="entry name" value="ethylene-responsive transcription factor RAP2-11"/>
    <property type="match status" value="1"/>
</dbReference>
<evidence type="ECO:0000313" key="9">
    <source>
        <dbReference type="EMBL" id="PKU82467.1"/>
    </source>
</evidence>
<evidence type="ECO:0000313" key="10">
    <source>
        <dbReference type="Proteomes" id="UP000233837"/>
    </source>
</evidence>
<evidence type="ECO:0000256" key="6">
    <source>
        <dbReference type="ARBA" id="ARBA00024343"/>
    </source>
</evidence>
<evidence type="ECO:0000256" key="4">
    <source>
        <dbReference type="ARBA" id="ARBA00023163"/>
    </source>
</evidence>
<comment type="subcellular location">
    <subcellularLocation>
        <location evidence="1">Nucleus</location>
    </subcellularLocation>
</comment>
<keyword evidence="4" id="KW-0804">Transcription</keyword>
<dbReference type="Proteomes" id="UP000233837">
    <property type="component" value="Unassembled WGS sequence"/>
</dbReference>
<dbReference type="AlphaFoldDB" id="A0A2I0X3K2"/>
<keyword evidence="3" id="KW-0238">DNA-binding</keyword>
<dbReference type="InterPro" id="IPR036955">
    <property type="entry name" value="AP2/ERF_dom_sf"/>
</dbReference>
<dbReference type="GO" id="GO:0003700">
    <property type="term" value="F:DNA-binding transcription factor activity"/>
    <property type="evidence" value="ECO:0007669"/>
    <property type="project" value="InterPro"/>
</dbReference>
<dbReference type="CDD" id="cd00018">
    <property type="entry name" value="AP2"/>
    <property type="match status" value="1"/>
</dbReference>
<dbReference type="Pfam" id="PF00847">
    <property type="entry name" value="AP2"/>
    <property type="match status" value="1"/>
</dbReference>
<evidence type="ECO:0000256" key="3">
    <source>
        <dbReference type="ARBA" id="ARBA00023125"/>
    </source>
</evidence>
<dbReference type="OrthoDB" id="773121at2759"/>
<keyword evidence="2" id="KW-0805">Transcription regulation</keyword>
<dbReference type="EMBL" id="KZ502191">
    <property type="protein sequence ID" value="PKU82467.1"/>
    <property type="molecule type" value="Genomic_DNA"/>
</dbReference>
<organism evidence="9 10">
    <name type="scientific">Dendrobium catenatum</name>
    <dbReference type="NCBI Taxonomy" id="906689"/>
    <lineage>
        <taxon>Eukaryota</taxon>
        <taxon>Viridiplantae</taxon>
        <taxon>Streptophyta</taxon>
        <taxon>Embryophyta</taxon>
        <taxon>Tracheophyta</taxon>
        <taxon>Spermatophyta</taxon>
        <taxon>Magnoliopsida</taxon>
        <taxon>Liliopsida</taxon>
        <taxon>Asparagales</taxon>
        <taxon>Orchidaceae</taxon>
        <taxon>Epidendroideae</taxon>
        <taxon>Malaxideae</taxon>
        <taxon>Dendrobiinae</taxon>
        <taxon>Dendrobium</taxon>
    </lineage>
</organism>
<feature type="compositionally biased region" description="Low complexity" evidence="7">
    <location>
        <begin position="142"/>
        <end position="158"/>
    </location>
</feature>
<reference evidence="9 10" key="1">
    <citation type="journal article" date="2016" name="Sci. Rep.">
        <title>The Dendrobium catenatum Lindl. genome sequence provides insights into polysaccharide synthase, floral development and adaptive evolution.</title>
        <authorList>
            <person name="Zhang G.Q."/>
            <person name="Xu Q."/>
            <person name="Bian C."/>
            <person name="Tsai W.C."/>
            <person name="Yeh C.M."/>
            <person name="Liu K.W."/>
            <person name="Yoshida K."/>
            <person name="Zhang L.S."/>
            <person name="Chang S.B."/>
            <person name="Chen F."/>
            <person name="Shi Y."/>
            <person name="Su Y.Y."/>
            <person name="Zhang Y.Q."/>
            <person name="Chen L.J."/>
            <person name="Yin Y."/>
            <person name="Lin M."/>
            <person name="Huang H."/>
            <person name="Deng H."/>
            <person name="Wang Z.W."/>
            <person name="Zhu S.L."/>
            <person name="Zhao X."/>
            <person name="Deng C."/>
            <person name="Niu S.C."/>
            <person name="Huang J."/>
            <person name="Wang M."/>
            <person name="Liu G.H."/>
            <person name="Yang H.J."/>
            <person name="Xiao X.J."/>
            <person name="Hsiao Y.Y."/>
            <person name="Wu W.L."/>
            <person name="Chen Y.Y."/>
            <person name="Mitsuda N."/>
            <person name="Ohme-Takagi M."/>
            <person name="Luo Y.B."/>
            <person name="Van de Peer Y."/>
            <person name="Liu Z.J."/>
        </authorList>
    </citation>
    <scope>NUCLEOTIDE SEQUENCE [LARGE SCALE GENOMIC DNA]</scope>
    <source>
        <tissue evidence="9">The whole plant</tissue>
    </source>
</reference>
<evidence type="ECO:0000256" key="1">
    <source>
        <dbReference type="ARBA" id="ARBA00004123"/>
    </source>
</evidence>
<name>A0A2I0X3K2_9ASPA</name>
<dbReference type="PANTHER" id="PTHR31194">
    <property type="entry name" value="SHN SHINE , DNA BINDING / TRANSCRIPTION FACTOR"/>
    <property type="match status" value="1"/>
</dbReference>
<keyword evidence="10" id="KW-1185">Reference proteome</keyword>
<dbReference type="GO" id="GO:0005634">
    <property type="term" value="C:nucleus"/>
    <property type="evidence" value="ECO:0007669"/>
    <property type="project" value="UniProtKB-SubCell"/>
</dbReference>
<evidence type="ECO:0000256" key="7">
    <source>
        <dbReference type="SAM" id="MobiDB-lite"/>
    </source>
</evidence>
<feature type="compositionally biased region" description="Polar residues" evidence="7">
    <location>
        <begin position="90"/>
        <end position="108"/>
    </location>
</feature>
<evidence type="ECO:0000256" key="2">
    <source>
        <dbReference type="ARBA" id="ARBA00023015"/>
    </source>
</evidence>
<accession>A0A2I0X3K2</accession>
<comment type="similarity">
    <text evidence="6">Belongs to the AP2/ERF transcription factor family. ERF subfamily.</text>
</comment>
<dbReference type="SUPFAM" id="SSF54171">
    <property type="entry name" value="DNA-binding domain"/>
    <property type="match status" value="1"/>
</dbReference>
<feature type="domain" description="AP2/ERF" evidence="8">
    <location>
        <begin position="38"/>
        <end position="95"/>
    </location>
</feature>
<dbReference type="PRINTS" id="PR00367">
    <property type="entry name" value="ETHRSPELEMNT"/>
</dbReference>
<reference evidence="9 10" key="2">
    <citation type="journal article" date="2017" name="Nature">
        <title>The Apostasia genome and the evolution of orchids.</title>
        <authorList>
            <person name="Zhang G.Q."/>
            <person name="Liu K.W."/>
            <person name="Li Z."/>
            <person name="Lohaus R."/>
            <person name="Hsiao Y.Y."/>
            <person name="Niu S.C."/>
            <person name="Wang J.Y."/>
            <person name="Lin Y.C."/>
            <person name="Xu Q."/>
            <person name="Chen L.J."/>
            <person name="Yoshida K."/>
            <person name="Fujiwara S."/>
            <person name="Wang Z.W."/>
            <person name="Zhang Y.Q."/>
            <person name="Mitsuda N."/>
            <person name="Wang M."/>
            <person name="Liu G.H."/>
            <person name="Pecoraro L."/>
            <person name="Huang H.X."/>
            <person name="Xiao X.J."/>
            <person name="Lin M."/>
            <person name="Wu X.Y."/>
            <person name="Wu W.L."/>
            <person name="Chen Y.Y."/>
            <person name="Chang S.B."/>
            <person name="Sakamoto S."/>
            <person name="Ohme-Takagi M."/>
            <person name="Yagi M."/>
            <person name="Zeng S.J."/>
            <person name="Shen C.Y."/>
            <person name="Yeh C.M."/>
            <person name="Luo Y.B."/>
            <person name="Tsai W.C."/>
            <person name="Van de Peer Y."/>
            <person name="Liu Z.J."/>
        </authorList>
    </citation>
    <scope>NUCLEOTIDE SEQUENCE [LARGE SCALE GENOMIC DNA]</scope>
    <source>
        <tissue evidence="9">The whole plant</tissue>
    </source>
</reference>
<gene>
    <name evidence="9" type="primary">RAP2-11</name>
    <name evidence="9" type="ORF">MA16_Dca005472</name>
</gene>
<dbReference type="InterPro" id="IPR001471">
    <property type="entry name" value="AP2/ERF_dom"/>
</dbReference>
<dbReference type="InterPro" id="IPR050913">
    <property type="entry name" value="AP2/ERF_ERF"/>
</dbReference>
<feature type="region of interest" description="Disordered" evidence="7">
    <location>
        <begin position="90"/>
        <end position="109"/>
    </location>
</feature>
<sequence>MDLNQKNQIPHFSPLQSTKLKPKTKLITNSGVGGPANKFVGVRQRPSGRWVAEIKDSTQKIRLWLGTFETAEAAALAYDEAACLLRGSNTRTNFSNRRPSDGSASADSPLSARIRKLLHHKKLPLNGKASPQHHKNGSFRPSGAIAAASSGSGVSSPASERKQEIYSPWFAEAAVETMFNGLELSDKGCRWPELDGSGAAEEVGVFERMREERQTSASLYAMNGVQEYFEAMQDLSVSPSSFDAVLDFPPFLYELDEF</sequence>
<dbReference type="SMART" id="SM00380">
    <property type="entry name" value="AP2"/>
    <property type="match status" value="1"/>
</dbReference>
<dbReference type="PANTHER" id="PTHR31194:SF1">
    <property type="entry name" value="ETHYLENE-RESPONSIVE TRANSCRIPTION FACTOR ERN2"/>
    <property type="match status" value="1"/>
</dbReference>